<protein>
    <submittedName>
        <fullName evidence="1">ArpU family transcriptional regulator</fullName>
    </submittedName>
</protein>
<accession>A0ABX8YBX7</accession>
<keyword evidence="2" id="KW-1185">Reference proteome</keyword>
<dbReference type="EMBL" id="CP080764">
    <property type="protein sequence ID" value="QYY42829.1"/>
    <property type="molecule type" value="Genomic_DNA"/>
</dbReference>
<dbReference type="Proteomes" id="UP000826616">
    <property type="component" value="Chromosome"/>
</dbReference>
<evidence type="ECO:0000313" key="1">
    <source>
        <dbReference type="EMBL" id="QYY42829.1"/>
    </source>
</evidence>
<organism evidence="1 2">
    <name type="scientific">Aneurinibacillus thermoaerophilus</name>
    <dbReference type="NCBI Taxonomy" id="143495"/>
    <lineage>
        <taxon>Bacteria</taxon>
        <taxon>Bacillati</taxon>
        <taxon>Bacillota</taxon>
        <taxon>Bacilli</taxon>
        <taxon>Bacillales</taxon>
        <taxon>Paenibacillaceae</taxon>
        <taxon>Aneurinibacillus group</taxon>
        <taxon>Aneurinibacillus</taxon>
    </lineage>
</organism>
<proteinExistence type="predicted"/>
<reference evidence="1 2" key="1">
    <citation type="submission" date="2021-08" db="EMBL/GenBank/DDBJ databases">
        <title>Complete genome sequence of the strain Aneurinibacillus thermoaerophilus CCM 8960.</title>
        <authorList>
            <person name="Musilova J."/>
            <person name="Kourilova X."/>
            <person name="Pernicova I."/>
            <person name="Bezdicek M."/>
            <person name="Lengerova M."/>
            <person name="Obruca S."/>
            <person name="Sedlar K."/>
        </authorList>
    </citation>
    <scope>NUCLEOTIDE SEQUENCE [LARGE SCALE GENOMIC DNA]</scope>
    <source>
        <strain evidence="1 2">CCM 8960</strain>
    </source>
</reference>
<gene>
    <name evidence="1" type="ORF">K3F53_00125</name>
</gene>
<evidence type="ECO:0000313" key="2">
    <source>
        <dbReference type="Proteomes" id="UP000826616"/>
    </source>
</evidence>
<dbReference type="InterPro" id="IPR006524">
    <property type="entry name" value="ArpU-like"/>
</dbReference>
<sequence>MSRGSRKWLLSNYPLYQQLIEKEVRKVVVKELKKYKALRVAVQNRKEQEEQGVRGLFPALYESDKQKEMKVRQIERALQYTLDEIERRIIEEKYLGTTRVKDITLYLDMGLTKEQYYMKKKEAIFQIATALGII</sequence>
<dbReference type="NCBIfam" id="TIGR01637">
    <property type="entry name" value="phage_arpU"/>
    <property type="match status" value="1"/>
</dbReference>
<name>A0ABX8YBX7_ANETH</name>